<dbReference type="SMART" id="SM00271">
    <property type="entry name" value="DnaJ"/>
    <property type="match status" value="1"/>
</dbReference>
<evidence type="ECO:0000313" key="3">
    <source>
        <dbReference type="EMBL" id="KKO45693.1"/>
    </source>
</evidence>
<dbReference type="CDD" id="cd06257">
    <property type="entry name" value="DnaJ"/>
    <property type="match status" value="1"/>
</dbReference>
<dbReference type="AlphaFoldDB" id="A0A0M2V955"/>
<reference evidence="3 4" key="1">
    <citation type="submission" date="2015-03" db="EMBL/GenBank/DDBJ databases">
        <title>Draft genome sequences of two protease-producing strains of Arsukibacterium isolated from two cold and alkaline environments.</title>
        <authorList>
            <person name="Lylloff J.E."/>
            <person name="Skov L.B."/>
            <person name="Jepsen M."/>
            <person name="Hallin P.F."/>
            <person name="Sorensen S.J."/>
            <person name="Stougaard P."/>
            <person name="Glaring M.A."/>
        </authorList>
    </citation>
    <scope>NUCLEOTIDE SEQUENCE [LARGE SCALE GENOMIC DNA]</scope>
    <source>
        <strain evidence="3 4">GCM72</strain>
    </source>
</reference>
<organism evidence="3 4">
    <name type="scientific">Arsukibacterium ikkense</name>
    <dbReference type="NCBI Taxonomy" id="336831"/>
    <lineage>
        <taxon>Bacteria</taxon>
        <taxon>Pseudomonadati</taxon>
        <taxon>Pseudomonadota</taxon>
        <taxon>Gammaproteobacteria</taxon>
        <taxon>Chromatiales</taxon>
        <taxon>Chromatiaceae</taxon>
        <taxon>Arsukibacterium</taxon>
    </lineage>
</organism>
<dbReference type="PROSITE" id="PS50076">
    <property type="entry name" value="DNAJ_2"/>
    <property type="match status" value="1"/>
</dbReference>
<dbReference type="Gene3D" id="1.10.287.110">
    <property type="entry name" value="DnaJ domain"/>
    <property type="match status" value="1"/>
</dbReference>
<keyword evidence="1" id="KW-0143">Chaperone</keyword>
<evidence type="ECO:0000256" key="1">
    <source>
        <dbReference type="ARBA" id="ARBA00023186"/>
    </source>
</evidence>
<dbReference type="EMBL" id="LAHO01000008">
    <property type="protein sequence ID" value="KKO45693.1"/>
    <property type="molecule type" value="Genomic_DNA"/>
</dbReference>
<dbReference type="Pfam" id="PF12339">
    <property type="entry name" value="DNAJ_related"/>
    <property type="match status" value="1"/>
</dbReference>
<dbReference type="InterPro" id="IPR036869">
    <property type="entry name" value="J_dom_sf"/>
</dbReference>
<evidence type="ECO:0000313" key="4">
    <source>
        <dbReference type="Proteomes" id="UP000034228"/>
    </source>
</evidence>
<sequence>MASLILSTTPTTADQSLTEQYLMSRLGLKLATDTDLSLDLQRFQQHFVLYHLLYRLQTAWLATGEGFLSIGLAKVTLLETAVPASDELAKHNDNLSRREYYANWQNFYGMSEQLLDAYLQQFWQHYNKGNLTAELISAEQAQQLLKLSPGFTLAELKKAYRSQALLLHPDRANGDAEKFRQIQQAYQQLLQQYA</sequence>
<protein>
    <recommendedName>
        <fullName evidence="2">J domain-containing protein</fullName>
    </recommendedName>
</protein>
<dbReference type="Pfam" id="PF00226">
    <property type="entry name" value="DnaJ"/>
    <property type="match status" value="1"/>
</dbReference>
<evidence type="ECO:0000259" key="2">
    <source>
        <dbReference type="PROSITE" id="PS50076"/>
    </source>
</evidence>
<dbReference type="InterPro" id="IPR001623">
    <property type="entry name" value="DnaJ_domain"/>
</dbReference>
<dbReference type="Proteomes" id="UP000034228">
    <property type="component" value="Unassembled WGS sequence"/>
</dbReference>
<dbReference type="InterPro" id="IPR021059">
    <property type="entry name" value="DnaJ-related_N"/>
</dbReference>
<keyword evidence="4" id="KW-1185">Reference proteome</keyword>
<comment type="caution">
    <text evidence="3">The sequence shown here is derived from an EMBL/GenBank/DDBJ whole genome shotgun (WGS) entry which is preliminary data.</text>
</comment>
<name>A0A0M2V955_9GAMM</name>
<feature type="domain" description="J" evidence="2">
    <location>
        <begin position="140"/>
        <end position="194"/>
    </location>
</feature>
<proteinExistence type="predicted"/>
<dbReference type="STRING" id="336831.WG68_09260"/>
<dbReference type="SUPFAM" id="SSF46565">
    <property type="entry name" value="Chaperone J-domain"/>
    <property type="match status" value="1"/>
</dbReference>
<gene>
    <name evidence="3" type="ORF">WG68_09260</name>
</gene>
<dbReference type="PATRIC" id="fig|336831.14.peg.154"/>
<accession>A0A0M2V955</accession>